<accession>A0A1H4ID58</accession>
<evidence type="ECO:0000256" key="1">
    <source>
        <dbReference type="SAM" id="SignalP"/>
    </source>
</evidence>
<dbReference type="Proteomes" id="UP000199622">
    <property type="component" value="Unassembled WGS sequence"/>
</dbReference>
<dbReference type="AlphaFoldDB" id="A0A1H4ID58"/>
<feature type="chain" id="PRO_5011719781" evidence="1">
    <location>
        <begin position="36"/>
        <end position="148"/>
    </location>
</feature>
<keyword evidence="3" id="KW-1185">Reference proteome</keyword>
<evidence type="ECO:0000313" key="3">
    <source>
        <dbReference type="Proteomes" id="UP000199622"/>
    </source>
</evidence>
<feature type="signal peptide" evidence="1">
    <location>
        <begin position="1"/>
        <end position="35"/>
    </location>
</feature>
<organism evidence="2 3">
    <name type="scientific">Amycolatopsis tolypomycina</name>
    <dbReference type="NCBI Taxonomy" id="208445"/>
    <lineage>
        <taxon>Bacteria</taxon>
        <taxon>Bacillati</taxon>
        <taxon>Actinomycetota</taxon>
        <taxon>Actinomycetes</taxon>
        <taxon>Pseudonocardiales</taxon>
        <taxon>Pseudonocardiaceae</taxon>
        <taxon>Amycolatopsis</taxon>
    </lineage>
</organism>
<sequence length="148" mass="15601">MGPRIRRTSKRAIAVAATLMVAAGLTVVGAPSAVAAERASFDLSYGATYYRGTIDFYDRSVTITGELRGLSTGCRKGQAYAFRTVTGGTLDRGTTSTVCNGPVSRQIPLTADVAGGAAMVQVSLLPAGEERLLAYCFVKRGEEFCHLD</sequence>
<protein>
    <submittedName>
        <fullName evidence="2">Uncharacterized protein</fullName>
    </submittedName>
</protein>
<dbReference type="STRING" id="208445.SAMN04489727_0373"/>
<dbReference type="RefSeq" id="WP_143060527.1">
    <property type="nucleotide sequence ID" value="NZ_FNSO01000002.1"/>
</dbReference>
<evidence type="ECO:0000313" key="2">
    <source>
        <dbReference type="EMBL" id="SEB32007.1"/>
    </source>
</evidence>
<name>A0A1H4ID58_9PSEU</name>
<keyword evidence="1" id="KW-0732">Signal</keyword>
<reference evidence="3" key="1">
    <citation type="submission" date="2016-10" db="EMBL/GenBank/DDBJ databases">
        <authorList>
            <person name="Varghese N."/>
            <person name="Submissions S."/>
        </authorList>
    </citation>
    <scope>NUCLEOTIDE SEQUENCE [LARGE SCALE GENOMIC DNA]</scope>
    <source>
        <strain evidence="3">DSM 44544</strain>
    </source>
</reference>
<dbReference type="OrthoDB" id="3634440at2"/>
<gene>
    <name evidence="2" type="ORF">SAMN04489727_0373</name>
</gene>
<dbReference type="EMBL" id="FNSO01000002">
    <property type="protein sequence ID" value="SEB32007.1"/>
    <property type="molecule type" value="Genomic_DNA"/>
</dbReference>
<proteinExistence type="predicted"/>